<evidence type="ECO:0000256" key="6">
    <source>
        <dbReference type="ARBA" id="ARBA00022741"/>
    </source>
</evidence>
<evidence type="ECO:0000256" key="12">
    <source>
        <dbReference type="RuleBase" id="RU003784"/>
    </source>
</evidence>
<comment type="similarity">
    <text evidence="3 10 13">Belongs to the IPP transferase family.</text>
</comment>
<evidence type="ECO:0000256" key="11">
    <source>
        <dbReference type="RuleBase" id="RU003783"/>
    </source>
</evidence>
<dbReference type="EMBL" id="MEYS01000001">
    <property type="protein sequence ID" value="OGD34833.1"/>
    <property type="molecule type" value="Genomic_DNA"/>
</dbReference>
<evidence type="ECO:0000313" key="15">
    <source>
        <dbReference type="Proteomes" id="UP000176650"/>
    </source>
</evidence>
<evidence type="ECO:0000256" key="1">
    <source>
        <dbReference type="ARBA" id="ARBA00001946"/>
    </source>
</evidence>
<comment type="subunit">
    <text evidence="10">Monomer.</text>
</comment>
<comment type="cofactor">
    <cofactor evidence="1 10">
        <name>Mg(2+)</name>
        <dbReference type="ChEBI" id="CHEBI:18420"/>
    </cofactor>
</comment>
<organism evidence="14 15">
    <name type="scientific">Candidatus Azambacteria bacterium RIFCSPLOWO2_01_FULL_46_25</name>
    <dbReference type="NCBI Taxonomy" id="1797298"/>
    <lineage>
        <taxon>Bacteria</taxon>
        <taxon>Candidatus Azamiibacteriota</taxon>
    </lineage>
</organism>
<dbReference type="Gene3D" id="1.10.20.140">
    <property type="match status" value="1"/>
</dbReference>
<dbReference type="GO" id="GO:0052381">
    <property type="term" value="F:tRNA dimethylallyltransferase activity"/>
    <property type="evidence" value="ECO:0007669"/>
    <property type="project" value="UniProtKB-UniRule"/>
</dbReference>
<feature type="site" description="Interaction with substrate tRNA" evidence="10">
    <location>
        <position position="101"/>
    </location>
</feature>
<dbReference type="GO" id="GO:0006400">
    <property type="term" value="P:tRNA modification"/>
    <property type="evidence" value="ECO:0007669"/>
    <property type="project" value="TreeGrafter"/>
</dbReference>
<evidence type="ECO:0000256" key="7">
    <source>
        <dbReference type="ARBA" id="ARBA00022840"/>
    </source>
</evidence>
<dbReference type="Proteomes" id="UP000176650">
    <property type="component" value="Unassembled WGS sequence"/>
</dbReference>
<evidence type="ECO:0000256" key="8">
    <source>
        <dbReference type="ARBA" id="ARBA00022842"/>
    </source>
</evidence>
<dbReference type="PANTHER" id="PTHR11088:SF60">
    <property type="entry name" value="TRNA DIMETHYLALLYLTRANSFERASE"/>
    <property type="match status" value="1"/>
</dbReference>
<comment type="caution">
    <text evidence="10">Lacks conserved residue(s) required for the propagation of feature annotation.</text>
</comment>
<comment type="catalytic activity">
    <reaction evidence="9 10 11">
        <text>adenosine(37) in tRNA + dimethylallyl diphosphate = N(6)-dimethylallyladenosine(37) in tRNA + diphosphate</text>
        <dbReference type="Rhea" id="RHEA:26482"/>
        <dbReference type="Rhea" id="RHEA-COMP:10162"/>
        <dbReference type="Rhea" id="RHEA-COMP:10375"/>
        <dbReference type="ChEBI" id="CHEBI:33019"/>
        <dbReference type="ChEBI" id="CHEBI:57623"/>
        <dbReference type="ChEBI" id="CHEBI:74411"/>
        <dbReference type="ChEBI" id="CHEBI:74415"/>
        <dbReference type="EC" id="2.5.1.75"/>
    </reaction>
</comment>
<reference evidence="14 15" key="1">
    <citation type="journal article" date="2016" name="Nat. Commun.">
        <title>Thousands of microbial genomes shed light on interconnected biogeochemical processes in an aquifer system.</title>
        <authorList>
            <person name="Anantharaman K."/>
            <person name="Brown C.T."/>
            <person name="Hug L.A."/>
            <person name="Sharon I."/>
            <person name="Castelle C.J."/>
            <person name="Probst A.J."/>
            <person name="Thomas B.C."/>
            <person name="Singh A."/>
            <person name="Wilkins M.J."/>
            <person name="Karaoz U."/>
            <person name="Brodie E.L."/>
            <person name="Williams K.H."/>
            <person name="Hubbard S.S."/>
            <person name="Banfield J.F."/>
        </authorList>
    </citation>
    <scope>NUCLEOTIDE SEQUENCE [LARGE SCALE GENOMIC DNA]</scope>
</reference>
<evidence type="ECO:0000256" key="10">
    <source>
        <dbReference type="HAMAP-Rule" id="MF_00185"/>
    </source>
</evidence>
<evidence type="ECO:0000256" key="9">
    <source>
        <dbReference type="ARBA" id="ARBA00049563"/>
    </source>
</evidence>
<comment type="function">
    <text evidence="2 10 12">Catalyzes the transfer of a dimethylallyl group onto the adenine at position 37 in tRNAs that read codons beginning with uridine, leading to the formation of N6-(dimethylallyl)adenosine (i(6)A).</text>
</comment>
<proteinExistence type="inferred from homology"/>
<evidence type="ECO:0000256" key="4">
    <source>
        <dbReference type="ARBA" id="ARBA00022679"/>
    </source>
</evidence>
<dbReference type="PANTHER" id="PTHR11088">
    <property type="entry name" value="TRNA DIMETHYLALLYLTRANSFERASE"/>
    <property type="match status" value="1"/>
</dbReference>
<evidence type="ECO:0000256" key="3">
    <source>
        <dbReference type="ARBA" id="ARBA00005842"/>
    </source>
</evidence>
<dbReference type="Pfam" id="PF01715">
    <property type="entry name" value="IPPT"/>
    <property type="match status" value="1"/>
</dbReference>
<dbReference type="InterPro" id="IPR018022">
    <property type="entry name" value="IPT"/>
</dbReference>
<accession>A0A1F5BW43</accession>
<protein>
    <recommendedName>
        <fullName evidence="10">tRNA dimethylallyltransferase</fullName>
        <ecNumber evidence="10">2.5.1.75</ecNumber>
    </recommendedName>
    <alternativeName>
        <fullName evidence="10">Dimethylallyl diphosphate:tRNA dimethylallyltransferase</fullName>
        <shortName evidence="10">DMAPP:tRNA dimethylallyltransferase</shortName>
        <shortName evidence="10">DMATase</shortName>
    </alternativeName>
    <alternativeName>
        <fullName evidence="10">Isopentenyl-diphosphate:tRNA isopentenyltransferase</fullName>
        <shortName evidence="10">IPP transferase</shortName>
        <shortName evidence="10">IPPT</shortName>
        <shortName evidence="10">IPTase</shortName>
    </alternativeName>
</protein>
<dbReference type="EC" id="2.5.1.75" evidence="10"/>
<dbReference type="InterPro" id="IPR039657">
    <property type="entry name" value="Dimethylallyltransferase"/>
</dbReference>
<evidence type="ECO:0000313" key="14">
    <source>
        <dbReference type="EMBL" id="OGD34833.1"/>
    </source>
</evidence>
<dbReference type="NCBIfam" id="TIGR00174">
    <property type="entry name" value="miaA"/>
    <property type="match status" value="1"/>
</dbReference>
<feature type="region of interest" description="Interaction with substrate tRNA" evidence="10">
    <location>
        <begin position="35"/>
        <end position="38"/>
    </location>
</feature>
<gene>
    <name evidence="10" type="primary">miaA</name>
    <name evidence="14" type="ORF">A2988_03665</name>
</gene>
<dbReference type="HAMAP" id="MF_00185">
    <property type="entry name" value="IPP_trans"/>
    <property type="match status" value="1"/>
</dbReference>
<dbReference type="AlphaFoldDB" id="A0A1F5BW43"/>
<comment type="caution">
    <text evidence="14">The sequence shown here is derived from an EMBL/GenBank/DDBJ whole genome shotgun (WGS) entry which is preliminary data.</text>
</comment>
<dbReference type="InterPro" id="IPR027417">
    <property type="entry name" value="P-loop_NTPase"/>
</dbReference>
<keyword evidence="6 10" id="KW-0547">Nucleotide-binding</keyword>
<feature type="binding site" evidence="10">
    <location>
        <begin position="10"/>
        <end position="17"/>
    </location>
    <ligand>
        <name>ATP</name>
        <dbReference type="ChEBI" id="CHEBI:30616"/>
    </ligand>
</feature>
<keyword evidence="4 10" id="KW-0808">Transferase</keyword>
<keyword evidence="5 10" id="KW-0819">tRNA processing</keyword>
<sequence length="301" mass="34354">MKSRIIAILGPTASGKSALAVCLGKQFNGEIISADSRQVYRGMDLGTGKITKQEMTGVPHHMLDVVSPKTVFDVARYQRMAHKAIKDILKRGKLPIVCGGTGLYIKAIVENPAYPEIKPDWKLRAHLSRLGGTSELFAMLKKLDPARAKMIDRHNPRRLVRAIEIIKHRVTSTWESNSQVMDPLYDTLLIGVEKSPEELKRTIFKRLRERIKKGMIAEVKKLHAQGVSWKRMAEIGLEYKYVALYLQGKLTKKELVETLNTKIWQYARRQMTWFRKTKGIAWIATPKQAEKLAQNFMRGVF</sequence>
<dbReference type="Gene3D" id="3.40.50.300">
    <property type="entry name" value="P-loop containing nucleotide triphosphate hydrolases"/>
    <property type="match status" value="1"/>
</dbReference>
<dbReference type="GO" id="GO:0005524">
    <property type="term" value="F:ATP binding"/>
    <property type="evidence" value="ECO:0007669"/>
    <property type="project" value="UniProtKB-UniRule"/>
</dbReference>
<feature type="site" description="Interaction with substrate tRNA" evidence="10">
    <location>
        <position position="124"/>
    </location>
</feature>
<dbReference type="SUPFAM" id="SSF52540">
    <property type="entry name" value="P-loop containing nucleoside triphosphate hydrolases"/>
    <property type="match status" value="2"/>
</dbReference>
<evidence type="ECO:0000256" key="2">
    <source>
        <dbReference type="ARBA" id="ARBA00003213"/>
    </source>
</evidence>
<evidence type="ECO:0000256" key="5">
    <source>
        <dbReference type="ARBA" id="ARBA00022694"/>
    </source>
</evidence>
<keyword evidence="7 10" id="KW-0067">ATP-binding</keyword>
<feature type="binding site" evidence="10">
    <location>
        <begin position="12"/>
        <end position="17"/>
    </location>
    <ligand>
        <name>substrate</name>
    </ligand>
</feature>
<dbReference type="STRING" id="1797298.A2988_03665"/>
<name>A0A1F5BW43_9BACT</name>
<evidence type="ECO:0000256" key="13">
    <source>
        <dbReference type="RuleBase" id="RU003785"/>
    </source>
</evidence>
<keyword evidence="8 10" id="KW-0460">Magnesium</keyword>